<sequence precursor="true">MKTKALLTTVAVFLVFSVHQASGQSQIGINFIGGITGGGPGGTVTGSAGWQGTSDGGDYDYPRDISQINWNNVAPPVDGEIEDLQDFKGSASDLINSAGETTSLSVSWLAEEPYRAFGGPYSNQDQELMSGYIDVDDTWPTSYVNLTDIPYNGYDLVVYVGTDGNNRTASVQLGNDDNSRTWFVTNTGGGAFSGPEDYIRATAISEFDAEPGNFIVYEGLISSDLEVRITRGTNNAGINGIQLIERSDVPFLTLMVDTVTGVMAIQNNSGEAVDFDAYQIESADGSLNPTGFRSLEDQDYEGNGASGSGHGWEELGVPSANLMGEAFLADSSVLDVGSSVLLGSSFTAESVEDLVFRYHQTGSFTQKGRVEYCENCLFIDLQGDYNSDGVVNLADYTVWRDSLGSTSDLRANGDDTGASQGVVDATDYQVWKANFGASTGASQAVANTQVPEPSSVTLCCLLAIGFVPFGLRRTRCLSANRVRTFLLAATVLVATGFCQPTYAVSVGMNMVGGIGSSASEVNGVAGFRGDTEKGLADVSQANWNNVAYFTVGGVDGVYDILGTAENLKTSENVVTDMSVSWLADNTWAAGNPTKDNDDERLMDGYVDNSTDLTTSYFTLNNIPFTGYDLYIYVGSDGNGRVSYTRLGEDSSSDTYFETNTGQGAFTGPDDYVRAEAKSIGETAPSNFILYEGLLSPNIEFTVNRATGNAGVHGIQVVERTDIPFLSLVVDRVTGYAELRNESGGDVDLDLYQIGSPDEALTPSSFYSLEQQDYEQNGTAGSGNGWEVMGTPSTKLIAESFLQGSSLLSIGASINLGQIFAPGGAETLEILFHEVDGVLNPGRVDYCDNCVAASDLKGDYNGDNQVNLADYTIWRDSLGSTGDGLAADGNNDQVVDSLDYQLWKSHFGQSMAAPLNASASTTQVPEPASYTALLLTASVLACRRVTCV</sequence>
<organism evidence="2 3">
    <name type="scientific">Aeoliella mucimassa</name>
    <dbReference type="NCBI Taxonomy" id="2527972"/>
    <lineage>
        <taxon>Bacteria</taxon>
        <taxon>Pseudomonadati</taxon>
        <taxon>Planctomycetota</taxon>
        <taxon>Planctomycetia</taxon>
        <taxon>Pirellulales</taxon>
        <taxon>Lacipirellulaceae</taxon>
        <taxon>Aeoliella</taxon>
    </lineage>
</organism>
<dbReference type="GO" id="GO:0000272">
    <property type="term" value="P:polysaccharide catabolic process"/>
    <property type="evidence" value="ECO:0007669"/>
    <property type="project" value="InterPro"/>
</dbReference>
<dbReference type="Pfam" id="PF00404">
    <property type="entry name" value="Dockerin_1"/>
    <property type="match status" value="1"/>
</dbReference>
<evidence type="ECO:0000313" key="3">
    <source>
        <dbReference type="Proteomes" id="UP000315750"/>
    </source>
</evidence>
<evidence type="ECO:0000256" key="1">
    <source>
        <dbReference type="SAM" id="SignalP"/>
    </source>
</evidence>
<protein>
    <recommendedName>
        <fullName evidence="4">PEP-CTERM protein-sorting domain-containing protein</fullName>
    </recommendedName>
</protein>
<proteinExistence type="predicted"/>
<name>A0A518AVF8_9BACT</name>
<feature type="signal peptide" evidence="1">
    <location>
        <begin position="1"/>
        <end position="21"/>
    </location>
</feature>
<dbReference type="KEGG" id="amuc:Pan181_49320"/>
<dbReference type="RefSeq" id="WP_145251031.1">
    <property type="nucleotide sequence ID" value="NZ_CP036278.1"/>
</dbReference>
<gene>
    <name evidence="2" type="ORF">Pan181_49320</name>
</gene>
<dbReference type="Proteomes" id="UP000315750">
    <property type="component" value="Chromosome"/>
</dbReference>
<keyword evidence="3" id="KW-1185">Reference proteome</keyword>
<reference evidence="2 3" key="1">
    <citation type="submission" date="2019-02" db="EMBL/GenBank/DDBJ databases">
        <title>Deep-cultivation of Planctomycetes and their phenomic and genomic characterization uncovers novel biology.</title>
        <authorList>
            <person name="Wiegand S."/>
            <person name="Jogler M."/>
            <person name="Boedeker C."/>
            <person name="Pinto D."/>
            <person name="Vollmers J."/>
            <person name="Rivas-Marin E."/>
            <person name="Kohn T."/>
            <person name="Peeters S.H."/>
            <person name="Heuer A."/>
            <person name="Rast P."/>
            <person name="Oberbeckmann S."/>
            <person name="Bunk B."/>
            <person name="Jeske O."/>
            <person name="Meyerdierks A."/>
            <person name="Storesund J.E."/>
            <person name="Kallscheuer N."/>
            <person name="Luecker S."/>
            <person name="Lage O.M."/>
            <person name="Pohl T."/>
            <person name="Merkel B.J."/>
            <person name="Hornburger P."/>
            <person name="Mueller R.-W."/>
            <person name="Bruemmer F."/>
            <person name="Labrenz M."/>
            <person name="Spormann A.M."/>
            <person name="Op den Camp H."/>
            <person name="Overmann J."/>
            <person name="Amann R."/>
            <person name="Jetten M.S.M."/>
            <person name="Mascher T."/>
            <person name="Medema M.H."/>
            <person name="Devos D.P."/>
            <person name="Kaster A.-K."/>
            <person name="Ovreas L."/>
            <person name="Rohde M."/>
            <person name="Galperin M.Y."/>
            <person name="Jogler C."/>
        </authorList>
    </citation>
    <scope>NUCLEOTIDE SEQUENCE [LARGE SCALE GENOMIC DNA]</scope>
    <source>
        <strain evidence="2 3">Pan181</strain>
    </source>
</reference>
<dbReference type="Gene3D" id="1.10.1330.10">
    <property type="entry name" value="Dockerin domain"/>
    <property type="match status" value="1"/>
</dbReference>
<accession>A0A518AVF8</accession>
<feature type="chain" id="PRO_5021768160" description="PEP-CTERM protein-sorting domain-containing protein" evidence="1">
    <location>
        <begin position="22"/>
        <end position="947"/>
    </location>
</feature>
<dbReference type="EMBL" id="CP036278">
    <property type="protein sequence ID" value="QDU58692.1"/>
    <property type="molecule type" value="Genomic_DNA"/>
</dbReference>
<dbReference type="AlphaFoldDB" id="A0A518AVF8"/>
<dbReference type="OrthoDB" id="230357at2"/>
<dbReference type="InterPro" id="IPR002105">
    <property type="entry name" value="Dockerin_1_rpt"/>
</dbReference>
<keyword evidence="1" id="KW-0732">Signal</keyword>
<dbReference type="GO" id="GO:0004553">
    <property type="term" value="F:hydrolase activity, hydrolyzing O-glycosyl compounds"/>
    <property type="evidence" value="ECO:0007669"/>
    <property type="project" value="InterPro"/>
</dbReference>
<evidence type="ECO:0000313" key="2">
    <source>
        <dbReference type="EMBL" id="QDU58692.1"/>
    </source>
</evidence>
<dbReference type="InterPro" id="IPR036439">
    <property type="entry name" value="Dockerin_dom_sf"/>
</dbReference>
<evidence type="ECO:0008006" key="4">
    <source>
        <dbReference type="Google" id="ProtNLM"/>
    </source>
</evidence>
<dbReference type="SUPFAM" id="SSF63446">
    <property type="entry name" value="Type I dockerin domain"/>
    <property type="match status" value="1"/>
</dbReference>